<feature type="non-terminal residue" evidence="2">
    <location>
        <position position="1"/>
    </location>
</feature>
<keyword evidence="3" id="KW-1185">Reference proteome</keyword>
<name>A0ABN8SAA3_9CNID</name>
<comment type="caution">
    <text evidence="2">The sequence shown here is derived from an EMBL/GenBank/DDBJ whole genome shotgun (WGS) entry which is preliminary data.</text>
</comment>
<accession>A0ABN8SAA3</accession>
<proteinExistence type="predicted"/>
<keyword evidence="1" id="KW-0812">Transmembrane</keyword>
<evidence type="ECO:0000256" key="1">
    <source>
        <dbReference type="SAM" id="Phobius"/>
    </source>
</evidence>
<reference evidence="2 3" key="1">
    <citation type="submission" date="2022-05" db="EMBL/GenBank/DDBJ databases">
        <authorList>
            <consortium name="Genoscope - CEA"/>
            <person name="William W."/>
        </authorList>
    </citation>
    <scope>NUCLEOTIDE SEQUENCE [LARGE SCALE GENOMIC DNA]</scope>
</reference>
<sequence length="130" mass="14856">QRLLYRRTRSLLPFAGKILQKNVVHQVAQKLQCKNHKQAVYYDTGAKDPTFSSVKMEKLAIALIVFVLLGSMSTPCDGLAGGLYVRSSKRRSAPKRNYKDLNDGYNEVSRSIYRTFNEKYEATDDNYKAK</sequence>
<evidence type="ECO:0000313" key="2">
    <source>
        <dbReference type="EMBL" id="CAH3188469.1"/>
    </source>
</evidence>
<dbReference type="EMBL" id="CALNXI010002515">
    <property type="protein sequence ID" value="CAH3188469.1"/>
    <property type="molecule type" value="Genomic_DNA"/>
</dbReference>
<protein>
    <submittedName>
        <fullName evidence="2">Uncharacterized protein</fullName>
    </submittedName>
</protein>
<evidence type="ECO:0000313" key="3">
    <source>
        <dbReference type="Proteomes" id="UP001159427"/>
    </source>
</evidence>
<feature type="transmembrane region" description="Helical" evidence="1">
    <location>
        <begin position="59"/>
        <end position="85"/>
    </location>
</feature>
<keyword evidence="1" id="KW-1133">Transmembrane helix</keyword>
<gene>
    <name evidence="2" type="ORF">PEVE_00018567</name>
</gene>
<dbReference type="Proteomes" id="UP001159427">
    <property type="component" value="Unassembled WGS sequence"/>
</dbReference>
<organism evidence="2 3">
    <name type="scientific">Porites evermanni</name>
    <dbReference type="NCBI Taxonomy" id="104178"/>
    <lineage>
        <taxon>Eukaryota</taxon>
        <taxon>Metazoa</taxon>
        <taxon>Cnidaria</taxon>
        <taxon>Anthozoa</taxon>
        <taxon>Hexacorallia</taxon>
        <taxon>Scleractinia</taxon>
        <taxon>Fungiina</taxon>
        <taxon>Poritidae</taxon>
        <taxon>Porites</taxon>
    </lineage>
</organism>
<keyword evidence="1" id="KW-0472">Membrane</keyword>